<dbReference type="InterPro" id="IPR055260">
    <property type="entry name" value="Ndc80_CH"/>
</dbReference>
<dbReference type="GO" id="GO:0005737">
    <property type="term" value="C:cytoplasm"/>
    <property type="evidence" value="ECO:0007669"/>
    <property type="project" value="UniProtKB-ARBA"/>
</dbReference>
<dbReference type="GO" id="GO:0051315">
    <property type="term" value="P:attachment of mitotic spindle microtubules to kinetochore"/>
    <property type="evidence" value="ECO:0007669"/>
    <property type="project" value="UniProtKB-UniRule"/>
</dbReference>
<evidence type="ECO:0000256" key="6">
    <source>
        <dbReference type="ARBA" id="ARBA00023054"/>
    </source>
</evidence>
<evidence type="ECO:0000256" key="2">
    <source>
        <dbReference type="ARBA" id="ARBA00022454"/>
    </source>
</evidence>
<dbReference type="FunFam" id="1.10.418.30:FF:000002">
    <property type="entry name" value="NDC80, kinetochore complex component"/>
    <property type="match status" value="1"/>
</dbReference>
<feature type="region of interest" description="Disordered" evidence="12">
    <location>
        <begin position="1"/>
        <end position="79"/>
    </location>
</feature>
<reference evidence="15 16" key="1">
    <citation type="journal article" date="2018" name="Sci. Rep.">
        <title>Comparative analysis of the Pocillopora damicornis genome highlights role of immune system in coral evolution.</title>
        <authorList>
            <person name="Cunning R."/>
            <person name="Bay R.A."/>
            <person name="Gillette P."/>
            <person name="Baker A.C."/>
            <person name="Traylor-Knowles N."/>
        </authorList>
    </citation>
    <scope>NUCLEOTIDE SEQUENCE [LARGE SCALE GENOMIC DNA]</scope>
    <source>
        <strain evidence="15">RSMAS</strain>
        <tissue evidence="15">Whole animal</tissue>
    </source>
</reference>
<name>A0A3M6TE54_POCDA</name>
<keyword evidence="3 10" id="KW-0132">Cell division</keyword>
<evidence type="ECO:0000256" key="9">
    <source>
        <dbReference type="ARBA" id="ARBA00023328"/>
    </source>
</evidence>
<dbReference type="EMBL" id="RCHS01003794">
    <property type="protein sequence ID" value="RMX39611.1"/>
    <property type="molecule type" value="Genomic_DNA"/>
</dbReference>
<comment type="subcellular location">
    <subcellularLocation>
        <location evidence="10">Chromosome</location>
        <location evidence="10">Centromere</location>
        <location evidence="10">Kinetochore</location>
    </subcellularLocation>
    <subcellularLocation>
        <location evidence="10">Nucleus</location>
    </subcellularLocation>
</comment>
<keyword evidence="4 10" id="KW-0498">Mitosis</keyword>
<keyword evidence="6 11" id="KW-0175">Coiled coil</keyword>
<dbReference type="Proteomes" id="UP000275408">
    <property type="component" value="Unassembled WGS sequence"/>
</dbReference>
<protein>
    <recommendedName>
        <fullName evidence="10">Kinetochore protein NDC80</fullName>
    </recommendedName>
</protein>
<evidence type="ECO:0000256" key="4">
    <source>
        <dbReference type="ARBA" id="ARBA00022776"/>
    </source>
</evidence>
<evidence type="ECO:0000259" key="14">
    <source>
        <dbReference type="Pfam" id="PF24487"/>
    </source>
</evidence>
<dbReference type="InterPro" id="IPR057091">
    <property type="entry name" value="NDC80_loop"/>
</dbReference>
<keyword evidence="9 10" id="KW-0137">Centromere</keyword>
<dbReference type="InterPro" id="IPR005550">
    <property type="entry name" value="Kinetochore_Ndc80"/>
</dbReference>
<dbReference type="GO" id="GO:0005815">
    <property type="term" value="C:microtubule organizing center"/>
    <property type="evidence" value="ECO:0007669"/>
    <property type="project" value="UniProtKB-ARBA"/>
</dbReference>
<feature type="coiled-coil region" evidence="11">
    <location>
        <begin position="268"/>
        <end position="392"/>
    </location>
</feature>
<dbReference type="PANTHER" id="PTHR10643:SF2">
    <property type="entry name" value="KINETOCHORE PROTEIN NDC80 HOMOLOG"/>
    <property type="match status" value="1"/>
</dbReference>
<accession>A0A3M6TE54</accession>
<feature type="domain" description="Kinetochore protein NDC80 loop region" evidence="14">
    <location>
        <begin position="376"/>
        <end position="603"/>
    </location>
</feature>
<sequence>MRRTTLGPLNIGNQSRPVAREKKTSLGSRASIGNRTSLGRPSTSGRPSLAGARSSATGRRPSSQYGRENCVQMKDPRPLSDRGYQQKMIRYLMEFLTEFHYPHQISMRILSAPSTKEFCNIFQFLYKYIKADTQKNTSLESKPAEEIPRIFKMLGYPFTISKSNLHSVGSPHAWPMVLGALCWLIELIKHAMSVGQDIEGHVLFPEDNYRAGEEYQDGPQPEDKYFFRYLEKSYAAFMMGTELDELGEFDNEFIDSIRSRNAVLLEGNEDLMRDNLMLEEELNALKNDSSRLQTLAERKITLTSDKEKFQNYLGDLGKSTKQLEEKNEQLVEELRGLKVEQNAITQENARLQQTLNNQELSSADVERMKHEKKELQKAIEQQERERDYFNQQIWEKEMQFAKKHEETEKHVREYNEMARNLKLIPPSAENANGIDFEMHFNPHSQRPDQRAHMDFKGTIKPALLHLKQQISEKSRTTQSQVITEEEAFDQISEMVADKQEEVTALESKLQVLDKELDWKKEIMAKEYQKTTGASQGLEESVQQMREKVLESEEAVEDKESTLKEIKLRVEQSVVERQKEKEEYSDFILKASHMIMEHKTLIQNRTHELLKQAEEIYEQTKQLEIPKTSIHIPQENGEEN</sequence>
<evidence type="ECO:0000256" key="1">
    <source>
        <dbReference type="ARBA" id="ARBA00007050"/>
    </source>
</evidence>
<evidence type="ECO:0000313" key="16">
    <source>
        <dbReference type="Proteomes" id="UP000275408"/>
    </source>
</evidence>
<evidence type="ECO:0000313" key="15">
    <source>
        <dbReference type="EMBL" id="RMX39611.1"/>
    </source>
</evidence>
<keyword evidence="2 10" id="KW-0158">Chromosome</keyword>
<gene>
    <name evidence="15" type="ORF">pdam_00004005</name>
</gene>
<keyword evidence="7 10" id="KW-0539">Nucleus</keyword>
<dbReference type="GO" id="GO:0005634">
    <property type="term" value="C:nucleus"/>
    <property type="evidence" value="ECO:0007669"/>
    <property type="project" value="UniProtKB-SubCell"/>
</dbReference>
<evidence type="ECO:0000259" key="13">
    <source>
        <dbReference type="Pfam" id="PF03801"/>
    </source>
</evidence>
<evidence type="ECO:0000256" key="7">
    <source>
        <dbReference type="ARBA" id="ARBA00023242"/>
    </source>
</evidence>
<dbReference type="GO" id="GO:0031262">
    <property type="term" value="C:Ndc80 complex"/>
    <property type="evidence" value="ECO:0007669"/>
    <property type="project" value="UniProtKB-UniRule"/>
</dbReference>
<dbReference type="GO" id="GO:0000226">
    <property type="term" value="P:microtubule cytoskeleton organization"/>
    <property type="evidence" value="ECO:0007669"/>
    <property type="project" value="UniProtKB-ARBA"/>
</dbReference>
<feature type="coiled-coil region" evidence="11">
    <location>
        <begin position="488"/>
        <end position="582"/>
    </location>
</feature>
<dbReference type="Gene3D" id="1.10.418.30">
    <property type="entry name" value="Ncd80 complex, Ncd80 subunit"/>
    <property type="match status" value="1"/>
</dbReference>
<dbReference type="OrthoDB" id="6022055at2759"/>
<dbReference type="OMA" id="PSHKFQK"/>
<feature type="compositionally biased region" description="Polar residues" evidence="12">
    <location>
        <begin position="25"/>
        <end position="46"/>
    </location>
</feature>
<evidence type="ECO:0000256" key="8">
    <source>
        <dbReference type="ARBA" id="ARBA00023306"/>
    </source>
</evidence>
<dbReference type="PANTHER" id="PTHR10643">
    <property type="entry name" value="KINETOCHORE PROTEIN NDC80"/>
    <property type="match status" value="1"/>
</dbReference>
<dbReference type="GO" id="GO:0051301">
    <property type="term" value="P:cell division"/>
    <property type="evidence" value="ECO:0007669"/>
    <property type="project" value="UniProtKB-UniRule"/>
</dbReference>
<comment type="similarity">
    <text evidence="1 10">Belongs to the NDC80/HEC1 family.</text>
</comment>
<dbReference type="InterPro" id="IPR038273">
    <property type="entry name" value="Ndc80_sf"/>
</dbReference>
<comment type="caution">
    <text evidence="15">The sequence shown here is derived from an EMBL/GenBank/DDBJ whole genome shotgun (WGS) entry which is preliminary data.</text>
</comment>
<feature type="domain" description="Kinetochore protein Ndc80 CH" evidence="13">
    <location>
        <begin position="66"/>
        <end position="190"/>
    </location>
</feature>
<evidence type="ECO:0000256" key="3">
    <source>
        <dbReference type="ARBA" id="ARBA00022618"/>
    </source>
</evidence>
<comment type="subunit">
    <text evidence="10">Component of the NDC80 complex.</text>
</comment>
<keyword evidence="8 10" id="KW-0131">Cell cycle</keyword>
<evidence type="ECO:0000256" key="12">
    <source>
        <dbReference type="SAM" id="MobiDB-lite"/>
    </source>
</evidence>
<dbReference type="STRING" id="46731.A0A3M6TE54"/>
<comment type="function">
    <text evidence="10">Acts as a component of the essential kinetochore-associated NDC80 complex, which is required for chromosome segregation and spindle checkpoint activity.</text>
</comment>
<evidence type="ECO:0000256" key="11">
    <source>
        <dbReference type="SAM" id="Coils"/>
    </source>
</evidence>
<dbReference type="Gene3D" id="6.10.250.1950">
    <property type="match status" value="1"/>
</dbReference>
<proteinExistence type="inferred from homology"/>
<dbReference type="Pfam" id="PF03801">
    <property type="entry name" value="Ndc80_HEC"/>
    <property type="match status" value="1"/>
</dbReference>
<dbReference type="AlphaFoldDB" id="A0A3M6TE54"/>
<keyword evidence="5 10" id="KW-0995">Kinetochore</keyword>
<evidence type="ECO:0000256" key="10">
    <source>
        <dbReference type="RuleBase" id="RU368072"/>
    </source>
</evidence>
<feature type="compositionally biased region" description="Polar residues" evidence="12">
    <location>
        <begin position="54"/>
        <end position="66"/>
    </location>
</feature>
<keyword evidence="16" id="KW-1185">Reference proteome</keyword>
<evidence type="ECO:0000256" key="5">
    <source>
        <dbReference type="ARBA" id="ARBA00022838"/>
    </source>
</evidence>
<dbReference type="Pfam" id="PF24487">
    <property type="entry name" value="NDC80_loop"/>
    <property type="match status" value="1"/>
</dbReference>
<organism evidence="15 16">
    <name type="scientific">Pocillopora damicornis</name>
    <name type="common">Cauliflower coral</name>
    <name type="synonym">Millepora damicornis</name>
    <dbReference type="NCBI Taxonomy" id="46731"/>
    <lineage>
        <taxon>Eukaryota</taxon>
        <taxon>Metazoa</taxon>
        <taxon>Cnidaria</taxon>
        <taxon>Anthozoa</taxon>
        <taxon>Hexacorallia</taxon>
        <taxon>Scleractinia</taxon>
        <taxon>Astrocoeniina</taxon>
        <taxon>Pocilloporidae</taxon>
        <taxon>Pocillopora</taxon>
    </lineage>
</organism>